<feature type="transmembrane region" description="Helical" evidence="7">
    <location>
        <begin position="311"/>
        <end position="333"/>
    </location>
</feature>
<evidence type="ECO:0000256" key="1">
    <source>
        <dbReference type="ARBA" id="ARBA00004429"/>
    </source>
</evidence>
<evidence type="ECO:0000256" key="3">
    <source>
        <dbReference type="ARBA" id="ARBA00022519"/>
    </source>
</evidence>
<dbReference type="EMBL" id="UINC01054152">
    <property type="protein sequence ID" value="SVB71512.1"/>
    <property type="molecule type" value="Genomic_DNA"/>
</dbReference>
<feature type="transmembrane region" description="Helical" evidence="7">
    <location>
        <begin position="145"/>
        <end position="168"/>
    </location>
</feature>
<accession>A0A382G9J1</accession>
<dbReference type="PANTHER" id="PTHR33362">
    <property type="entry name" value="SIALIC ACID TRAP TRANSPORTER PERMEASE PROTEIN SIAT-RELATED"/>
    <property type="match status" value="1"/>
</dbReference>
<sequence>MDPITLSILIILLLFALLAIGLPIGFAMAVTGFLGSTFLIDLDAALSLLGQTAYETTITYNLSVVPLFILMGYFASNSGLSEALFNSCNTWLGYRRGGLALATIGGCGAFAAVCGSSLATAATMTQVALPEMKKFNYNDKLSTGAIAAGGTIGILIPPSVILVLYGILTESNIGDLFLAGFIPGILTIIFFMGTISILTRIYPNMGPRGAKTTILQKLSALKDVWGTVVLFLLVIGGIYMGIFSPEEAAGIGASGALALALIARTMSWKLFFECLMETVRTSAMIFTILIGAILLNNFLILSAVPDAIGNWIGGLSLSSTSILVIILLIYLVMGCAL</sequence>
<feature type="transmembrane region" description="Helical" evidence="7">
    <location>
        <begin position="60"/>
        <end position="80"/>
    </location>
</feature>
<feature type="transmembrane region" description="Helical" evidence="7">
    <location>
        <begin position="6"/>
        <end position="39"/>
    </location>
</feature>
<feature type="non-terminal residue" evidence="9">
    <location>
        <position position="337"/>
    </location>
</feature>
<feature type="transmembrane region" description="Helical" evidence="7">
    <location>
        <begin position="100"/>
        <end position="124"/>
    </location>
</feature>
<dbReference type="PANTHER" id="PTHR33362:SF5">
    <property type="entry name" value="C4-DICARBOXYLATE TRAP TRANSPORTER LARGE PERMEASE PROTEIN DCTM"/>
    <property type="match status" value="1"/>
</dbReference>
<evidence type="ECO:0000256" key="2">
    <source>
        <dbReference type="ARBA" id="ARBA00022475"/>
    </source>
</evidence>
<feature type="transmembrane region" description="Helical" evidence="7">
    <location>
        <begin position="224"/>
        <end position="242"/>
    </location>
</feature>
<keyword evidence="5 7" id="KW-1133">Transmembrane helix</keyword>
<keyword evidence="6 7" id="KW-0472">Membrane</keyword>
<feature type="domain" description="TRAP C4-dicarboxylate transport system permease DctM subunit" evidence="8">
    <location>
        <begin position="12"/>
        <end position="337"/>
    </location>
</feature>
<keyword evidence="3" id="KW-0997">Cell inner membrane</keyword>
<feature type="transmembrane region" description="Helical" evidence="7">
    <location>
        <begin position="248"/>
        <end position="271"/>
    </location>
</feature>
<keyword evidence="2" id="KW-1003">Cell membrane</keyword>
<proteinExistence type="predicted"/>
<evidence type="ECO:0000259" key="8">
    <source>
        <dbReference type="Pfam" id="PF06808"/>
    </source>
</evidence>
<evidence type="ECO:0000256" key="7">
    <source>
        <dbReference type="SAM" id="Phobius"/>
    </source>
</evidence>
<reference evidence="9" key="1">
    <citation type="submission" date="2018-05" db="EMBL/GenBank/DDBJ databases">
        <authorList>
            <person name="Lanie J.A."/>
            <person name="Ng W.-L."/>
            <person name="Kazmierczak K.M."/>
            <person name="Andrzejewski T.M."/>
            <person name="Davidsen T.M."/>
            <person name="Wayne K.J."/>
            <person name="Tettelin H."/>
            <person name="Glass J.I."/>
            <person name="Rusch D."/>
            <person name="Podicherti R."/>
            <person name="Tsui H.-C.T."/>
            <person name="Winkler M.E."/>
        </authorList>
    </citation>
    <scope>NUCLEOTIDE SEQUENCE</scope>
</reference>
<dbReference type="GO" id="GO:0005886">
    <property type="term" value="C:plasma membrane"/>
    <property type="evidence" value="ECO:0007669"/>
    <property type="project" value="UniProtKB-SubCell"/>
</dbReference>
<dbReference type="InterPro" id="IPR004681">
    <property type="entry name" value="TRAP_DctM"/>
</dbReference>
<comment type="subcellular location">
    <subcellularLocation>
        <location evidence="1">Cell inner membrane</location>
        <topology evidence="1">Multi-pass membrane protein</topology>
    </subcellularLocation>
</comment>
<evidence type="ECO:0000313" key="9">
    <source>
        <dbReference type="EMBL" id="SVB71512.1"/>
    </source>
</evidence>
<keyword evidence="4 7" id="KW-0812">Transmembrane</keyword>
<gene>
    <name evidence="9" type="ORF">METZ01_LOCUS224366</name>
</gene>
<name>A0A382G9J1_9ZZZZ</name>
<evidence type="ECO:0000256" key="4">
    <source>
        <dbReference type="ARBA" id="ARBA00022692"/>
    </source>
</evidence>
<dbReference type="Pfam" id="PF06808">
    <property type="entry name" value="DctM"/>
    <property type="match status" value="1"/>
</dbReference>
<evidence type="ECO:0000256" key="5">
    <source>
        <dbReference type="ARBA" id="ARBA00022989"/>
    </source>
</evidence>
<evidence type="ECO:0000256" key="6">
    <source>
        <dbReference type="ARBA" id="ARBA00023136"/>
    </source>
</evidence>
<feature type="transmembrane region" description="Helical" evidence="7">
    <location>
        <begin position="283"/>
        <end position="305"/>
    </location>
</feature>
<organism evidence="9">
    <name type="scientific">marine metagenome</name>
    <dbReference type="NCBI Taxonomy" id="408172"/>
    <lineage>
        <taxon>unclassified sequences</taxon>
        <taxon>metagenomes</taxon>
        <taxon>ecological metagenomes</taxon>
    </lineage>
</organism>
<feature type="transmembrane region" description="Helical" evidence="7">
    <location>
        <begin position="180"/>
        <end position="203"/>
    </location>
</feature>
<protein>
    <recommendedName>
        <fullName evidence="8">TRAP C4-dicarboxylate transport system permease DctM subunit domain-containing protein</fullName>
    </recommendedName>
</protein>
<dbReference type="InterPro" id="IPR010656">
    <property type="entry name" value="DctM"/>
</dbReference>
<dbReference type="GO" id="GO:0022857">
    <property type="term" value="F:transmembrane transporter activity"/>
    <property type="evidence" value="ECO:0007669"/>
    <property type="project" value="TreeGrafter"/>
</dbReference>
<dbReference type="AlphaFoldDB" id="A0A382G9J1"/>